<protein>
    <submittedName>
        <fullName evidence="2">Uncharacterized protein</fullName>
    </submittedName>
</protein>
<reference evidence="2" key="1">
    <citation type="submission" date="2020-11" db="EMBL/GenBank/DDBJ databases">
        <authorList>
            <consortium name="DOE Joint Genome Institute"/>
            <person name="Ahrendt S."/>
            <person name="Riley R."/>
            <person name="Andreopoulos W."/>
            <person name="Labutti K."/>
            <person name="Pangilinan J."/>
            <person name="Ruiz-Duenas F.J."/>
            <person name="Barrasa J.M."/>
            <person name="Sanchez-Garcia M."/>
            <person name="Camarero S."/>
            <person name="Miyauchi S."/>
            <person name="Serrano A."/>
            <person name="Linde D."/>
            <person name="Babiker R."/>
            <person name="Drula E."/>
            <person name="Ayuso-Fernandez I."/>
            <person name="Pacheco R."/>
            <person name="Padilla G."/>
            <person name="Ferreira P."/>
            <person name="Barriuso J."/>
            <person name="Kellner H."/>
            <person name="Castanera R."/>
            <person name="Alfaro M."/>
            <person name="Ramirez L."/>
            <person name="Pisabarro A.G."/>
            <person name="Kuo A."/>
            <person name="Tritt A."/>
            <person name="Lipzen A."/>
            <person name="He G."/>
            <person name="Yan M."/>
            <person name="Ng V."/>
            <person name="Cullen D."/>
            <person name="Martin F."/>
            <person name="Rosso M.-N."/>
            <person name="Henrissat B."/>
            <person name="Hibbett D."/>
            <person name="Martinez A.T."/>
            <person name="Grigoriev I.V."/>
        </authorList>
    </citation>
    <scope>NUCLEOTIDE SEQUENCE</scope>
    <source>
        <strain evidence="2">CBS 247.69</strain>
    </source>
</reference>
<dbReference type="EMBL" id="MU150373">
    <property type="protein sequence ID" value="KAF9457407.1"/>
    <property type="molecule type" value="Genomic_DNA"/>
</dbReference>
<accession>A0A9P5XVL8</accession>
<feature type="region of interest" description="Disordered" evidence="1">
    <location>
        <begin position="96"/>
        <end position="127"/>
    </location>
</feature>
<evidence type="ECO:0000313" key="3">
    <source>
        <dbReference type="Proteomes" id="UP000807353"/>
    </source>
</evidence>
<dbReference type="Proteomes" id="UP000807353">
    <property type="component" value="Unassembled WGS sequence"/>
</dbReference>
<feature type="compositionally biased region" description="Basic and acidic residues" evidence="1">
    <location>
        <begin position="183"/>
        <end position="192"/>
    </location>
</feature>
<evidence type="ECO:0000313" key="2">
    <source>
        <dbReference type="EMBL" id="KAF9457407.1"/>
    </source>
</evidence>
<proteinExistence type="predicted"/>
<sequence>MPNPAPPRDCDLLTLGFPSTFVFGSSARVPRGVVGRLLLIFAPNPKPELEVGTGYIPVLERGRGLPIVEFGLGFEVGFEGGFELRFDIELDLEPVRVPEPNLDPDPDPDPAPAPDLGKGQGEGVTLLVPSRGFAPGTGVSGLLIPEPTKPMYEFDADIDIEVEVEVENRLTCAGLGTETELDFEPKDDKHGDEVDEAGDGDEDRGGDGDGEEYKDDPRA</sequence>
<organism evidence="2 3">
    <name type="scientific">Collybia nuda</name>
    <dbReference type="NCBI Taxonomy" id="64659"/>
    <lineage>
        <taxon>Eukaryota</taxon>
        <taxon>Fungi</taxon>
        <taxon>Dikarya</taxon>
        <taxon>Basidiomycota</taxon>
        <taxon>Agaricomycotina</taxon>
        <taxon>Agaricomycetes</taxon>
        <taxon>Agaricomycetidae</taxon>
        <taxon>Agaricales</taxon>
        <taxon>Tricholomatineae</taxon>
        <taxon>Clitocybaceae</taxon>
        <taxon>Collybia</taxon>
    </lineage>
</organism>
<feature type="region of interest" description="Disordered" evidence="1">
    <location>
        <begin position="174"/>
        <end position="219"/>
    </location>
</feature>
<dbReference type="AlphaFoldDB" id="A0A9P5XVL8"/>
<feature type="compositionally biased region" description="Acidic residues" evidence="1">
    <location>
        <begin position="193"/>
        <end position="219"/>
    </location>
</feature>
<comment type="caution">
    <text evidence="2">The sequence shown here is derived from an EMBL/GenBank/DDBJ whole genome shotgun (WGS) entry which is preliminary data.</text>
</comment>
<name>A0A9P5XVL8_9AGAR</name>
<evidence type="ECO:0000256" key="1">
    <source>
        <dbReference type="SAM" id="MobiDB-lite"/>
    </source>
</evidence>
<keyword evidence="3" id="KW-1185">Reference proteome</keyword>
<gene>
    <name evidence="2" type="ORF">BDZ94DRAFT_1273337</name>
</gene>